<dbReference type="OMA" id="NMMALDE"/>
<dbReference type="GO" id="GO:0005637">
    <property type="term" value="C:nuclear inner membrane"/>
    <property type="evidence" value="ECO:0007669"/>
    <property type="project" value="TreeGrafter"/>
</dbReference>
<evidence type="ECO:0000313" key="11">
    <source>
        <dbReference type="EMBL" id="KDR17206.1"/>
    </source>
</evidence>
<keyword evidence="12" id="KW-1185">Reference proteome</keyword>
<dbReference type="FunCoup" id="A0A067R4S4">
    <property type="interactions" value="919"/>
</dbReference>
<evidence type="ECO:0000313" key="12">
    <source>
        <dbReference type="Proteomes" id="UP000027135"/>
    </source>
</evidence>
<evidence type="ECO:0008006" key="13">
    <source>
        <dbReference type="Google" id="ProtNLM"/>
    </source>
</evidence>
<proteinExistence type="inferred from homology"/>
<evidence type="ECO:0000256" key="5">
    <source>
        <dbReference type="ARBA" id="ARBA00022692"/>
    </source>
</evidence>
<dbReference type="eggNOG" id="ENOG502QSR2">
    <property type="taxonomic scope" value="Eukaryota"/>
</dbReference>
<gene>
    <name evidence="11" type="ORF">L798_08309</name>
</gene>
<feature type="transmembrane region" description="Helical" evidence="10">
    <location>
        <begin position="331"/>
        <end position="357"/>
    </location>
</feature>
<dbReference type="STRING" id="136037.A0A067R4S4"/>
<dbReference type="GO" id="GO:0005789">
    <property type="term" value="C:endoplasmic reticulum membrane"/>
    <property type="evidence" value="ECO:0007669"/>
    <property type="project" value="UniProtKB-SubCell"/>
</dbReference>
<keyword evidence="5 10" id="KW-0812">Transmembrane</keyword>
<dbReference type="Pfam" id="PF07787">
    <property type="entry name" value="TMEM43"/>
    <property type="match status" value="1"/>
</dbReference>
<dbReference type="GO" id="GO:0006629">
    <property type="term" value="P:lipid metabolic process"/>
    <property type="evidence" value="ECO:0007669"/>
    <property type="project" value="TreeGrafter"/>
</dbReference>
<dbReference type="PANTHER" id="PTHR13416">
    <property type="match status" value="1"/>
</dbReference>
<protein>
    <recommendedName>
        <fullName evidence="13">Transmembrane protein 43-like protein</fullName>
    </recommendedName>
</protein>
<dbReference type="OrthoDB" id="410725at2759"/>
<evidence type="ECO:0000256" key="9">
    <source>
        <dbReference type="ARBA" id="ARBA00023242"/>
    </source>
</evidence>
<keyword evidence="7 10" id="KW-1133">Transmembrane helix</keyword>
<comment type="similarity">
    <text evidence="4">Belongs to the TMEM43 family.</text>
</comment>
<evidence type="ECO:0000256" key="1">
    <source>
        <dbReference type="ARBA" id="ARBA00004127"/>
    </source>
</evidence>
<keyword evidence="6" id="KW-0256">Endoplasmic reticulum</keyword>
<evidence type="ECO:0000256" key="6">
    <source>
        <dbReference type="ARBA" id="ARBA00022824"/>
    </source>
</evidence>
<dbReference type="Proteomes" id="UP000027135">
    <property type="component" value="Unassembled WGS sequence"/>
</dbReference>
<dbReference type="AlphaFoldDB" id="A0A067R4S4"/>
<feature type="transmembrane region" description="Helical" evidence="10">
    <location>
        <begin position="298"/>
        <end position="319"/>
    </location>
</feature>
<reference evidence="11 12" key="1">
    <citation type="journal article" date="2014" name="Nat. Commun.">
        <title>Molecular traces of alternative social organization in a termite genome.</title>
        <authorList>
            <person name="Terrapon N."/>
            <person name="Li C."/>
            <person name="Robertson H.M."/>
            <person name="Ji L."/>
            <person name="Meng X."/>
            <person name="Booth W."/>
            <person name="Chen Z."/>
            <person name="Childers C.P."/>
            <person name="Glastad K.M."/>
            <person name="Gokhale K."/>
            <person name="Gowin J."/>
            <person name="Gronenberg W."/>
            <person name="Hermansen R.A."/>
            <person name="Hu H."/>
            <person name="Hunt B.G."/>
            <person name="Huylmans A.K."/>
            <person name="Khalil S.M."/>
            <person name="Mitchell R.D."/>
            <person name="Munoz-Torres M.C."/>
            <person name="Mustard J.A."/>
            <person name="Pan H."/>
            <person name="Reese J.T."/>
            <person name="Scharf M.E."/>
            <person name="Sun F."/>
            <person name="Vogel H."/>
            <person name="Xiao J."/>
            <person name="Yang W."/>
            <person name="Yang Z."/>
            <person name="Yang Z."/>
            <person name="Zhou J."/>
            <person name="Zhu J."/>
            <person name="Brent C.S."/>
            <person name="Elsik C.G."/>
            <person name="Goodisman M.A."/>
            <person name="Liberles D.A."/>
            <person name="Roe R.M."/>
            <person name="Vargo E.L."/>
            <person name="Vilcinskas A."/>
            <person name="Wang J."/>
            <person name="Bornberg-Bauer E."/>
            <person name="Korb J."/>
            <person name="Zhang G."/>
            <person name="Liebig J."/>
        </authorList>
    </citation>
    <scope>NUCLEOTIDE SEQUENCE [LARGE SCALE GENOMIC DNA]</scope>
    <source>
        <tissue evidence="11">Whole organism</tissue>
    </source>
</reference>
<dbReference type="EMBL" id="KK852750">
    <property type="protein sequence ID" value="KDR17206.1"/>
    <property type="molecule type" value="Genomic_DNA"/>
</dbReference>
<dbReference type="PANTHER" id="PTHR13416:SF2">
    <property type="entry name" value="TRANSMEMBRANE PROTEIN 43"/>
    <property type="match status" value="1"/>
</dbReference>
<comment type="subcellular location">
    <subcellularLocation>
        <location evidence="1">Endomembrane system</location>
        <topology evidence="1">Multi-pass membrane protein</topology>
    </subcellularLocation>
    <subcellularLocation>
        <location evidence="3">Endoplasmic reticulum membrane</location>
    </subcellularLocation>
    <subcellularLocation>
        <location evidence="2">Nucleus envelope</location>
    </subcellularLocation>
</comment>
<evidence type="ECO:0000256" key="10">
    <source>
        <dbReference type="SAM" id="Phobius"/>
    </source>
</evidence>
<sequence length="395" mass="45740">MYRTNFPDAPRPYANAKRHSPSIKEHLRASWLTSVIGFIMFLAGMKLVYWNEGQAVQTAHSLEEAMNAVIPVKYTSVIMEENNGKLVHFSGTLRVGEPLAEVEYGVAVPAVKLKRRVQMYQWVEEKHKREQVPGDHEYVELSYSYSMEWRDKLIDSYLFYNTAGHRNPKEFPLKTTVYVNERVSVGRYMFGAALIDKFSDFVLVTSDERPERRDIKLHAGLYYHSRDVWNPEVGDIRVQFSYAGRADEEVSVVGMQVGKEIQPYRTFSGNEILMLRHGRLTVEEMFLDEQARNQWLTWAYRALGWLMMFLGANCVSNILQIIVSRYSILRSLLLMGMNFVNMAISTSVCFLVMSLAWSSYRPVLGTLLVIGGAMPFLFSAVRLYRRERESRYQRL</sequence>
<name>A0A067R4S4_ZOONE</name>
<dbReference type="InterPro" id="IPR012430">
    <property type="entry name" value="TMEM43_fam"/>
</dbReference>
<dbReference type="InParanoid" id="A0A067R4S4"/>
<evidence type="ECO:0000256" key="3">
    <source>
        <dbReference type="ARBA" id="ARBA00004586"/>
    </source>
</evidence>
<keyword evidence="9" id="KW-0539">Nucleus</keyword>
<evidence type="ECO:0000256" key="8">
    <source>
        <dbReference type="ARBA" id="ARBA00023136"/>
    </source>
</evidence>
<evidence type="ECO:0000256" key="7">
    <source>
        <dbReference type="ARBA" id="ARBA00022989"/>
    </source>
</evidence>
<keyword evidence="8 10" id="KW-0472">Membrane</keyword>
<evidence type="ECO:0000256" key="4">
    <source>
        <dbReference type="ARBA" id="ARBA00006627"/>
    </source>
</evidence>
<evidence type="ECO:0000256" key="2">
    <source>
        <dbReference type="ARBA" id="ARBA00004259"/>
    </source>
</evidence>
<feature type="transmembrane region" description="Helical" evidence="10">
    <location>
        <begin position="363"/>
        <end position="384"/>
    </location>
</feature>
<organism evidence="11 12">
    <name type="scientific">Zootermopsis nevadensis</name>
    <name type="common">Dampwood termite</name>
    <dbReference type="NCBI Taxonomy" id="136037"/>
    <lineage>
        <taxon>Eukaryota</taxon>
        <taxon>Metazoa</taxon>
        <taxon>Ecdysozoa</taxon>
        <taxon>Arthropoda</taxon>
        <taxon>Hexapoda</taxon>
        <taxon>Insecta</taxon>
        <taxon>Pterygota</taxon>
        <taxon>Neoptera</taxon>
        <taxon>Polyneoptera</taxon>
        <taxon>Dictyoptera</taxon>
        <taxon>Blattodea</taxon>
        <taxon>Blattoidea</taxon>
        <taxon>Termitoidae</taxon>
        <taxon>Termopsidae</taxon>
        <taxon>Zootermopsis</taxon>
    </lineage>
</organism>
<accession>A0A067R4S4</accession>
<dbReference type="GO" id="GO:0071763">
    <property type="term" value="P:nuclear membrane organization"/>
    <property type="evidence" value="ECO:0007669"/>
    <property type="project" value="TreeGrafter"/>
</dbReference>